<accession>A0ABV9IA73</accession>
<keyword evidence="4" id="KW-0479">Metal-binding</keyword>
<protein>
    <submittedName>
        <fullName evidence="7">M42 family metallopeptidase</fullName>
    </submittedName>
</protein>
<comment type="caution">
    <text evidence="7">The sequence shown here is derived from an EMBL/GenBank/DDBJ whole genome shotgun (WGS) entry which is preliminary data.</text>
</comment>
<gene>
    <name evidence="7" type="ORF">ACFO0D_10760</name>
</gene>
<dbReference type="EMBL" id="JBHSEI010000007">
    <property type="protein sequence ID" value="MFC4638823.1"/>
    <property type="molecule type" value="Genomic_DNA"/>
</dbReference>
<dbReference type="Pfam" id="PF05343">
    <property type="entry name" value="Peptidase_M42"/>
    <property type="match status" value="1"/>
</dbReference>
<evidence type="ECO:0000313" key="7">
    <source>
        <dbReference type="EMBL" id="MFC4638823.1"/>
    </source>
</evidence>
<dbReference type="PANTHER" id="PTHR32481">
    <property type="entry name" value="AMINOPEPTIDASE"/>
    <property type="match status" value="1"/>
</dbReference>
<dbReference type="SUPFAM" id="SSF53187">
    <property type="entry name" value="Zn-dependent exopeptidases"/>
    <property type="match status" value="1"/>
</dbReference>
<evidence type="ECO:0000256" key="1">
    <source>
        <dbReference type="ARBA" id="ARBA00006272"/>
    </source>
</evidence>
<dbReference type="Gene3D" id="3.40.630.10">
    <property type="entry name" value="Zn peptidases"/>
    <property type="match status" value="1"/>
</dbReference>
<dbReference type="CDD" id="cd05656">
    <property type="entry name" value="M42_Frv"/>
    <property type="match status" value="1"/>
</dbReference>
<proteinExistence type="inferred from homology"/>
<evidence type="ECO:0000256" key="6">
    <source>
        <dbReference type="PIRNR" id="PIRNR001123"/>
    </source>
</evidence>
<dbReference type="Proteomes" id="UP001595952">
    <property type="component" value="Unassembled WGS sequence"/>
</dbReference>
<evidence type="ECO:0000256" key="5">
    <source>
        <dbReference type="ARBA" id="ARBA00022801"/>
    </source>
</evidence>
<comment type="similarity">
    <text evidence="1 6">Belongs to the peptidase M42 family.</text>
</comment>
<dbReference type="InterPro" id="IPR008007">
    <property type="entry name" value="Peptidase_M42"/>
</dbReference>
<evidence type="ECO:0000256" key="2">
    <source>
        <dbReference type="ARBA" id="ARBA00022438"/>
    </source>
</evidence>
<reference evidence="8" key="1">
    <citation type="journal article" date="2019" name="Int. J. Syst. Evol. Microbiol.">
        <title>The Global Catalogue of Microorganisms (GCM) 10K type strain sequencing project: providing services to taxonomists for standard genome sequencing and annotation.</title>
        <authorList>
            <consortium name="The Broad Institute Genomics Platform"/>
            <consortium name="The Broad Institute Genome Sequencing Center for Infectious Disease"/>
            <person name="Wu L."/>
            <person name="Ma J."/>
        </authorList>
    </citation>
    <scope>NUCLEOTIDE SEQUENCE [LARGE SCALE GENOMIC DNA]</scope>
    <source>
        <strain evidence="8">CCUG 55995</strain>
    </source>
</reference>
<organism evidence="7 8">
    <name type="scientific">Deinococcus hohokamensis</name>
    <dbReference type="NCBI Taxonomy" id="309883"/>
    <lineage>
        <taxon>Bacteria</taxon>
        <taxon>Thermotogati</taxon>
        <taxon>Deinococcota</taxon>
        <taxon>Deinococci</taxon>
        <taxon>Deinococcales</taxon>
        <taxon>Deinococcaceae</taxon>
        <taxon>Deinococcus</taxon>
    </lineage>
</organism>
<dbReference type="InterPro" id="IPR023367">
    <property type="entry name" value="Peptidase_M42_dom2"/>
</dbReference>
<evidence type="ECO:0000256" key="4">
    <source>
        <dbReference type="ARBA" id="ARBA00022723"/>
    </source>
</evidence>
<dbReference type="SUPFAM" id="SSF101821">
    <property type="entry name" value="Aminopeptidase/glucanase lid domain"/>
    <property type="match status" value="1"/>
</dbReference>
<name>A0ABV9IA73_9DEIO</name>
<dbReference type="RefSeq" id="WP_380061826.1">
    <property type="nucleotide sequence ID" value="NZ_JBHSEI010000007.1"/>
</dbReference>
<keyword evidence="2" id="KW-0031">Aminopeptidase</keyword>
<keyword evidence="3" id="KW-0645">Protease</keyword>
<dbReference type="InterPro" id="IPR051464">
    <property type="entry name" value="Peptidase_M42_aminopept"/>
</dbReference>
<keyword evidence="8" id="KW-1185">Reference proteome</keyword>
<evidence type="ECO:0000313" key="8">
    <source>
        <dbReference type="Proteomes" id="UP001595952"/>
    </source>
</evidence>
<evidence type="ECO:0000256" key="3">
    <source>
        <dbReference type="ARBA" id="ARBA00022670"/>
    </source>
</evidence>
<dbReference type="Gene3D" id="2.40.30.40">
    <property type="entry name" value="Peptidase M42, domain 2"/>
    <property type="match status" value="1"/>
</dbReference>
<keyword evidence="5" id="KW-0378">Hydrolase</keyword>
<sequence>MPDTNLPPASDRDRAELPVIAHLRQLVRLTGPSGSEEDIVRAVHRLASTLADHVEVDAFGNVIAVRRAATEGARRLILAAHMDEVGFRVRQITPHGFLRLEKVGGTDDRILPAQRVWVRTQQSRLLGVIGTKSAHLLSDTDRQRVVPSAELYVDIGARSADDAIGMGVNLGDPVGFVGVLTELGLGTGRYTAHAVDDRAGCAVMLALLEQYQDSPPPVTIIFAFTVQEEVGLRGAQAIANTYEADVALALDMTAADDTPEFGACHLQLGAGPALKVMDFSTLAHPAVRRGLSAAADAGGVALQQELLRGIGTDAGALQHTGRGIPAGAVSVANRYTHSPVEVVDERDLTGALELLHHFIQRLPDLDLRFVALDDV</sequence>
<dbReference type="PANTHER" id="PTHR32481:SF0">
    <property type="entry name" value="AMINOPEPTIDASE YPDE-RELATED"/>
    <property type="match status" value="1"/>
</dbReference>
<dbReference type="PIRSF" id="PIRSF001123">
    <property type="entry name" value="PepA_GA"/>
    <property type="match status" value="1"/>
</dbReference>